<dbReference type="GO" id="GO:0007165">
    <property type="term" value="P:signal transduction"/>
    <property type="evidence" value="ECO:0007669"/>
    <property type="project" value="TreeGrafter"/>
</dbReference>
<dbReference type="InterPro" id="IPR004447">
    <property type="entry name" value="Peptidase_S41A"/>
</dbReference>
<reference evidence="7" key="1">
    <citation type="journal article" date="2020" name="mSystems">
        <title>Genome- and Community-Level Interaction Insights into Carbon Utilization and Element Cycling Functions of Hydrothermarchaeota in Hydrothermal Sediment.</title>
        <authorList>
            <person name="Zhou Z."/>
            <person name="Liu Y."/>
            <person name="Xu W."/>
            <person name="Pan J."/>
            <person name="Luo Z.H."/>
            <person name="Li M."/>
        </authorList>
    </citation>
    <scope>NUCLEOTIDE SEQUENCE [LARGE SCALE GENOMIC DNA]</scope>
    <source>
        <strain evidence="7">SpSt-906</strain>
    </source>
</reference>
<dbReference type="GO" id="GO:0008236">
    <property type="term" value="F:serine-type peptidase activity"/>
    <property type="evidence" value="ECO:0007669"/>
    <property type="project" value="UniProtKB-KW"/>
</dbReference>
<dbReference type="SMART" id="SM00245">
    <property type="entry name" value="TSPc"/>
    <property type="match status" value="1"/>
</dbReference>
<evidence type="ECO:0000256" key="2">
    <source>
        <dbReference type="ARBA" id="ARBA00022670"/>
    </source>
</evidence>
<dbReference type="EMBL" id="DTMQ01000017">
    <property type="protein sequence ID" value="HGE99007.1"/>
    <property type="molecule type" value="Genomic_DNA"/>
</dbReference>
<keyword evidence="2 5" id="KW-0645">Protease</keyword>
<dbReference type="InterPro" id="IPR001478">
    <property type="entry name" value="PDZ"/>
</dbReference>
<dbReference type="SUPFAM" id="SSF50156">
    <property type="entry name" value="PDZ domain-like"/>
    <property type="match status" value="1"/>
</dbReference>
<dbReference type="CDD" id="cd06782">
    <property type="entry name" value="cpPDZ_CPP-like"/>
    <property type="match status" value="1"/>
</dbReference>
<evidence type="ECO:0000256" key="5">
    <source>
        <dbReference type="RuleBase" id="RU004404"/>
    </source>
</evidence>
<dbReference type="InterPro" id="IPR029045">
    <property type="entry name" value="ClpP/crotonase-like_dom_sf"/>
</dbReference>
<accession>A0A7C3UYS0</accession>
<dbReference type="Gene3D" id="2.30.42.10">
    <property type="match status" value="1"/>
</dbReference>
<dbReference type="AlphaFoldDB" id="A0A7C3UYS0"/>
<evidence type="ECO:0000313" key="7">
    <source>
        <dbReference type="EMBL" id="HGE99007.1"/>
    </source>
</evidence>
<dbReference type="SMART" id="SM00228">
    <property type="entry name" value="PDZ"/>
    <property type="match status" value="1"/>
</dbReference>
<sequence>MINYGKDKMKRALTFLIIVFLLISVTWFSARVWAQRENVFHSLRLFSDIINLVSRHYVEEVKTEDLVKSAIRGMLNELDPYSQYMDAAEYRELQVKTQAKFGGIGIQIGMRDNVLTVIAPIEGTPAYRAGLQAGDQIIEIDGEPTEGWTIADAVKRLRGTPGTKVRIKIRREAIKEEFEVTLIRDIINIKSVPYAGMVKSDIGYVRLADFSQVARSELEDALDSLVREGAKKFIFDLRGNSGGLLQEGFEVSNLFLPKNRLVVSVKGRDIGTNRDFITSEDGKYLTQPVVLLVDRGSASASEIVAGCLQDWERALVIGETTFGKGSVQTIHPLEESTALKLTTAYWYTPSGRSIQKPLKKDSTKEKSSREYRTLGRLKREVYGKGGIAPDLYLPYPLLPKFIARTGREIFFDFAVRYKARHKELKRPIKFNSEILEEFKTFLREKKIEFTPQEFDSSQEIIAQEIEREVASKLEGTKGEYEVRLAYDPHVKKAIELLMTATKQEDLFQR</sequence>
<protein>
    <submittedName>
        <fullName evidence="7">S41 family peptidase</fullName>
    </submittedName>
</protein>
<keyword evidence="3 5" id="KW-0378">Hydrolase</keyword>
<comment type="caution">
    <text evidence="7">The sequence shown here is derived from an EMBL/GenBank/DDBJ whole genome shotgun (WGS) entry which is preliminary data.</text>
</comment>
<dbReference type="CDD" id="cd07560">
    <property type="entry name" value="Peptidase_S41_CPP"/>
    <property type="match status" value="1"/>
</dbReference>
<evidence type="ECO:0000256" key="4">
    <source>
        <dbReference type="ARBA" id="ARBA00022825"/>
    </source>
</evidence>
<dbReference type="PANTHER" id="PTHR32060:SF30">
    <property type="entry name" value="CARBOXY-TERMINAL PROCESSING PROTEASE CTPA"/>
    <property type="match status" value="1"/>
</dbReference>
<gene>
    <name evidence="7" type="ORF">ENX07_02905</name>
</gene>
<dbReference type="InterPro" id="IPR036034">
    <property type="entry name" value="PDZ_sf"/>
</dbReference>
<dbReference type="Pfam" id="PF03572">
    <property type="entry name" value="Peptidase_S41"/>
    <property type="match status" value="1"/>
</dbReference>
<dbReference type="Gene3D" id="3.30.750.44">
    <property type="match status" value="1"/>
</dbReference>
<dbReference type="GO" id="GO:0004175">
    <property type="term" value="F:endopeptidase activity"/>
    <property type="evidence" value="ECO:0007669"/>
    <property type="project" value="TreeGrafter"/>
</dbReference>
<dbReference type="PANTHER" id="PTHR32060">
    <property type="entry name" value="TAIL-SPECIFIC PROTEASE"/>
    <property type="match status" value="1"/>
</dbReference>
<evidence type="ECO:0000259" key="6">
    <source>
        <dbReference type="PROSITE" id="PS50106"/>
    </source>
</evidence>
<dbReference type="NCBIfam" id="TIGR00225">
    <property type="entry name" value="prc"/>
    <property type="match status" value="1"/>
</dbReference>
<name>A0A7C3UYS0_UNCW3</name>
<dbReference type="Pfam" id="PF22694">
    <property type="entry name" value="CtpB_N-like"/>
    <property type="match status" value="1"/>
</dbReference>
<dbReference type="Pfam" id="PF17820">
    <property type="entry name" value="PDZ_6"/>
    <property type="match status" value="1"/>
</dbReference>
<dbReference type="GO" id="GO:0030288">
    <property type="term" value="C:outer membrane-bounded periplasmic space"/>
    <property type="evidence" value="ECO:0007669"/>
    <property type="project" value="TreeGrafter"/>
</dbReference>
<comment type="similarity">
    <text evidence="1 5">Belongs to the peptidase S41A family.</text>
</comment>
<organism evidence="7">
    <name type="scientific">candidate division WOR-3 bacterium</name>
    <dbReference type="NCBI Taxonomy" id="2052148"/>
    <lineage>
        <taxon>Bacteria</taxon>
        <taxon>Bacteria division WOR-3</taxon>
    </lineage>
</organism>
<dbReference type="SUPFAM" id="SSF52096">
    <property type="entry name" value="ClpP/crotonase"/>
    <property type="match status" value="1"/>
</dbReference>
<dbReference type="InterPro" id="IPR005151">
    <property type="entry name" value="Tail-specific_protease"/>
</dbReference>
<dbReference type="InterPro" id="IPR055210">
    <property type="entry name" value="CtpA/B_N"/>
</dbReference>
<dbReference type="PROSITE" id="PS50106">
    <property type="entry name" value="PDZ"/>
    <property type="match status" value="1"/>
</dbReference>
<evidence type="ECO:0000256" key="1">
    <source>
        <dbReference type="ARBA" id="ARBA00009179"/>
    </source>
</evidence>
<proteinExistence type="inferred from homology"/>
<dbReference type="Gene3D" id="3.90.226.10">
    <property type="entry name" value="2-enoyl-CoA Hydratase, Chain A, domain 1"/>
    <property type="match status" value="1"/>
</dbReference>
<dbReference type="FunFam" id="2.30.42.10:FF:000063">
    <property type="entry name" value="Peptidase, S41 family"/>
    <property type="match status" value="1"/>
</dbReference>
<evidence type="ECO:0000256" key="3">
    <source>
        <dbReference type="ARBA" id="ARBA00022801"/>
    </source>
</evidence>
<dbReference type="GO" id="GO:0006508">
    <property type="term" value="P:proteolysis"/>
    <property type="evidence" value="ECO:0007669"/>
    <property type="project" value="UniProtKB-KW"/>
</dbReference>
<keyword evidence="4 5" id="KW-0720">Serine protease</keyword>
<dbReference type="InterPro" id="IPR041489">
    <property type="entry name" value="PDZ_6"/>
</dbReference>
<feature type="domain" description="PDZ" evidence="6">
    <location>
        <begin position="92"/>
        <end position="172"/>
    </location>
</feature>